<feature type="transmembrane region" description="Helical" evidence="6">
    <location>
        <begin position="151"/>
        <end position="173"/>
    </location>
</feature>
<evidence type="ECO:0000256" key="5">
    <source>
        <dbReference type="ARBA" id="ARBA00023136"/>
    </source>
</evidence>
<dbReference type="InterPro" id="IPR001123">
    <property type="entry name" value="LeuE-type"/>
</dbReference>
<keyword evidence="3 6" id="KW-0812">Transmembrane</keyword>
<comment type="subcellular location">
    <subcellularLocation>
        <location evidence="1">Cell membrane</location>
        <topology evidence="1">Multi-pass membrane protein</topology>
    </subcellularLocation>
</comment>
<feature type="transmembrane region" description="Helical" evidence="6">
    <location>
        <begin position="185"/>
        <end position="209"/>
    </location>
</feature>
<feature type="transmembrane region" description="Helical" evidence="6">
    <location>
        <begin position="111"/>
        <end position="131"/>
    </location>
</feature>
<reference evidence="7" key="1">
    <citation type="submission" date="2024-05" db="EMBL/GenBank/DDBJ databases">
        <title>Draft genome assemblies of 36 bacteria isolated from hibernating arctic ground squirrels.</title>
        <authorList>
            <person name="McKee H."/>
            <person name="Mullen L."/>
            <person name="Drown D.M."/>
            <person name="Duddleston K.N."/>
        </authorList>
    </citation>
    <scope>NUCLEOTIDE SEQUENCE</scope>
    <source>
        <strain evidence="7">AN1007</strain>
    </source>
</reference>
<accession>A0AAU8NKC5</accession>
<evidence type="ECO:0000313" key="7">
    <source>
        <dbReference type="EMBL" id="XCP96973.1"/>
    </source>
</evidence>
<keyword evidence="5 6" id="KW-0472">Membrane</keyword>
<name>A0AAU8NKC5_9BACL</name>
<keyword evidence="4 6" id="KW-1133">Transmembrane helix</keyword>
<organism evidence="7">
    <name type="scientific">Paenibacillus sp. AN1007</name>
    <dbReference type="NCBI Taxonomy" id="3151385"/>
    <lineage>
        <taxon>Bacteria</taxon>
        <taxon>Bacillati</taxon>
        <taxon>Bacillota</taxon>
        <taxon>Bacilli</taxon>
        <taxon>Bacillales</taxon>
        <taxon>Paenibacillaceae</taxon>
        <taxon>Paenibacillus</taxon>
    </lineage>
</organism>
<dbReference type="GO" id="GO:0005886">
    <property type="term" value="C:plasma membrane"/>
    <property type="evidence" value="ECO:0007669"/>
    <property type="project" value="UniProtKB-SubCell"/>
</dbReference>
<evidence type="ECO:0000256" key="1">
    <source>
        <dbReference type="ARBA" id="ARBA00004651"/>
    </source>
</evidence>
<dbReference type="GO" id="GO:0015171">
    <property type="term" value="F:amino acid transmembrane transporter activity"/>
    <property type="evidence" value="ECO:0007669"/>
    <property type="project" value="TreeGrafter"/>
</dbReference>
<dbReference type="Pfam" id="PF01810">
    <property type="entry name" value="LysE"/>
    <property type="match status" value="1"/>
</dbReference>
<protein>
    <submittedName>
        <fullName evidence="7">LysE family transporter</fullName>
    </submittedName>
</protein>
<evidence type="ECO:0000256" key="4">
    <source>
        <dbReference type="ARBA" id="ARBA00022989"/>
    </source>
</evidence>
<evidence type="ECO:0000256" key="6">
    <source>
        <dbReference type="SAM" id="Phobius"/>
    </source>
</evidence>
<gene>
    <name evidence="7" type="ORF">ABXS70_09830</name>
</gene>
<proteinExistence type="predicted"/>
<dbReference type="AlphaFoldDB" id="A0AAU8NKC5"/>
<feature type="transmembrane region" description="Helical" evidence="6">
    <location>
        <begin position="35"/>
        <end position="54"/>
    </location>
</feature>
<sequence>MFISFLIGYVVLGLTLSAPIGPVNAAQLDKGVRGGFMPAWFIGLGAAAAAIIYIDRLSRGHSSAGASICAGVFMDVRQFCIAVYRGRRIVKSGSLVSEPIRSGSSELSRSFLQGFLMSLFNPLSIMFWLGIYGSVLARTVHTSTMDQLLLYSAAIIFGVLLWDLFMAAAVSFFRKYLTPSLLKGFAIISGLSLVAFGCYFGFKAFQFLFFT</sequence>
<keyword evidence="2" id="KW-1003">Cell membrane</keyword>
<evidence type="ECO:0000256" key="2">
    <source>
        <dbReference type="ARBA" id="ARBA00022475"/>
    </source>
</evidence>
<dbReference type="RefSeq" id="WP_366295521.1">
    <property type="nucleotide sequence ID" value="NZ_CP159992.1"/>
</dbReference>
<dbReference type="PANTHER" id="PTHR30086:SF6">
    <property type="entry name" value="AMINO ACID EFFLUX PROTEIN YCGF-RELATED"/>
    <property type="match status" value="1"/>
</dbReference>
<dbReference type="EMBL" id="CP159992">
    <property type="protein sequence ID" value="XCP96973.1"/>
    <property type="molecule type" value="Genomic_DNA"/>
</dbReference>
<evidence type="ECO:0000256" key="3">
    <source>
        <dbReference type="ARBA" id="ARBA00022692"/>
    </source>
</evidence>
<dbReference type="PANTHER" id="PTHR30086">
    <property type="entry name" value="ARGININE EXPORTER PROTEIN ARGO"/>
    <property type="match status" value="1"/>
</dbReference>